<evidence type="ECO:0000256" key="2">
    <source>
        <dbReference type="ARBA" id="ARBA00022645"/>
    </source>
</evidence>
<evidence type="ECO:0000256" key="4">
    <source>
        <dbReference type="ARBA" id="ARBA00022729"/>
    </source>
</evidence>
<dbReference type="OrthoDB" id="443318at2759"/>
<dbReference type="PANTHER" id="PTHR11802">
    <property type="entry name" value="SERINE PROTEASE FAMILY S10 SERINE CARBOXYPEPTIDASE"/>
    <property type="match status" value="1"/>
</dbReference>
<dbReference type="InterPro" id="IPR001563">
    <property type="entry name" value="Peptidase_S10"/>
</dbReference>
<dbReference type="EMBL" id="HG994582">
    <property type="protein sequence ID" value="CAF2888995.1"/>
    <property type="molecule type" value="Genomic_DNA"/>
</dbReference>
<evidence type="ECO:0000256" key="6">
    <source>
        <dbReference type="ARBA" id="ARBA00023180"/>
    </source>
</evidence>
<dbReference type="Pfam" id="PF00450">
    <property type="entry name" value="Peptidase_S10"/>
    <property type="match status" value="1"/>
</dbReference>
<comment type="similarity">
    <text evidence="1 7">Belongs to the peptidase S10 family.</text>
</comment>
<dbReference type="GO" id="GO:0004185">
    <property type="term" value="F:serine-type carboxypeptidase activity"/>
    <property type="evidence" value="ECO:0007669"/>
    <property type="project" value="UniProtKB-UniRule"/>
</dbReference>
<keyword evidence="6" id="KW-0325">Glycoprotein</keyword>
<dbReference type="Gene3D" id="3.40.50.1820">
    <property type="entry name" value="alpha/beta hydrolase"/>
    <property type="match status" value="1"/>
</dbReference>
<organism evidence="8 9">
    <name type="scientific">Lepeophtheirus salmonis</name>
    <name type="common">Salmon louse</name>
    <name type="synonym">Caligus salmonis</name>
    <dbReference type="NCBI Taxonomy" id="72036"/>
    <lineage>
        <taxon>Eukaryota</taxon>
        <taxon>Metazoa</taxon>
        <taxon>Ecdysozoa</taxon>
        <taxon>Arthropoda</taxon>
        <taxon>Crustacea</taxon>
        <taxon>Multicrustacea</taxon>
        <taxon>Hexanauplia</taxon>
        <taxon>Copepoda</taxon>
        <taxon>Siphonostomatoida</taxon>
        <taxon>Caligidae</taxon>
        <taxon>Lepeophtheirus</taxon>
    </lineage>
</organism>
<dbReference type="Proteomes" id="UP000675881">
    <property type="component" value="Chromosome 3"/>
</dbReference>
<dbReference type="EC" id="3.4.16.-" evidence="7"/>
<dbReference type="AlphaFoldDB" id="A0A7R8CPS5"/>
<dbReference type="PANTHER" id="PTHR11802:SF472">
    <property type="entry name" value="SERINE CARBOXYPEPTIDASE CPVL-RELATED"/>
    <property type="match status" value="1"/>
</dbReference>
<accession>A0A7R8CPS5</accession>
<dbReference type="InterPro" id="IPR029058">
    <property type="entry name" value="AB_hydrolase_fold"/>
</dbReference>
<dbReference type="PRINTS" id="PR00724">
    <property type="entry name" value="CRBOXYPTASEC"/>
</dbReference>
<dbReference type="InterPro" id="IPR018202">
    <property type="entry name" value="Ser_caboxypep_ser_AS"/>
</dbReference>
<keyword evidence="4 7" id="KW-0732">Signal</keyword>
<evidence type="ECO:0000256" key="7">
    <source>
        <dbReference type="RuleBase" id="RU361156"/>
    </source>
</evidence>
<sequence length="229" mass="25849">MLWVILISLGVIVSGGESPFRSFFPNYPNLFVEYNTTGSPLFLTPYIKSGKIQEARELSKVIIPNHDSVEGYSGYLAVNKPSCASNLFFWYFPAKYLPKTAPLLLWLQGGPGGSSLFGLFIEHGPFIITENLDVRERNTAWSLTHNIIYLDQPVGTGFSFTKLDECYATNETDVAKDIYEMLFQFFQLFPETKSNEFYITGESYAGKYVPAIASYIHEQNPLSAEKDKN</sequence>
<protein>
    <recommendedName>
        <fullName evidence="7">Carboxypeptidase</fullName>
        <ecNumber evidence="7">3.4.16.-</ecNumber>
    </recommendedName>
</protein>
<evidence type="ECO:0000256" key="5">
    <source>
        <dbReference type="ARBA" id="ARBA00022801"/>
    </source>
</evidence>
<keyword evidence="2 7" id="KW-0121">Carboxypeptidase</keyword>
<evidence type="ECO:0000256" key="1">
    <source>
        <dbReference type="ARBA" id="ARBA00009431"/>
    </source>
</evidence>
<dbReference type="GO" id="GO:0006508">
    <property type="term" value="P:proteolysis"/>
    <property type="evidence" value="ECO:0007669"/>
    <property type="project" value="UniProtKB-KW"/>
</dbReference>
<evidence type="ECO:0000313" key="9">
    <source>
        <dbReference type="Proteomes" id="UP000675881"/>
    </source>
</evidence>
<feature type="signal peptide" evidence="7">
    <location>
        <begin position="1"/>
        <end position="16"/>
    </location>
</feature>
<name>A0A7R8CPS5_LEPSM</name>
<feature type="chain" id="PRO_5033204361" description="Carboxypeptidase" evidence="7">
    <location>
        <begin position="17"/>
        <end position="229"/>
    </location>
</feature>
<keyword evidence="9" id="KW-1185">Reference proteome</keyword>
<keyword evidence="3 7" id="KW-0645">Protease</keyword>
<proteinExistence type="inferred from homology"/>
<evidence type="ECO:0000256" key="3">
    <source>
        <dbReference type="ARBA" id="ARBA00022670"/>
    </source>
</evidence>
<dbReference type="PROSITE" id="PS00131">
    <property type="entry name" value="CARBOXYPEPT_SER_SER"/>
    <property type="match status" value="1"/>
</dbReference>
<gene>
    <name evidence="8" type="ORF">LSAA_7026</name>
</gene>
<dbReference type="SUPFAM" id="SSF53474">
    <property type="entry name" value="alpha/beta-Hydrolases"/>
    <property type="match status" value="1"/>
</dbReference>
<reference evidence="8" key="1">
    <citation type="submission" date="2021-02" db="EMBL/GenBank/DDBJ databases">
        <authorList>
            <person name="Bekaert M."/>
        </authorList>
    </citation>
    <scope>NUCLEOTIDE SEQUENCE</scope>
    <source>
        <strain evidence="8">IoA-00</strain>
    </source>
</reference>
<keyword evidence="5 7" id="KW-0378">Hydrolase</keyword>
<evidence type="ECO:0000313" key="8">
    <source>
        <dbReference type="EMBL" id="CAF2888995.1"/>
    </source>
</evidence>